<dbReference type="EMBL" id="JANBPG010003190">
    <property type="protein sequence ID" value="KAJ1882887.1"/>
    <property type="molecule type" value="Genomic_DNA"/>
</dbReference>
<sequence length="262" mass="27908">MSDPLKEIDDSIYNDDTTLNTTGGTYDAYDPYQTDNQWLYNDTQTLQIPQGGESAGNAAATAADKGNAASSAGGYTSNDNAANGNDSNSNTNSSNVPQAVSRNKDEGKLFVGGLSWETDENRLREYFSKYGTIIDCSIMRDQTTGRPRGFGFVTFENIDGVNAVLQEPTHTVDGKQIDPKHAIPRDNQVSQGRNNYSGGQQSHGGSVGNYNTNNGEDGGYGNNNSNGGGRNSYEDPTKDMRGEKVFVGGLPPSATDADLNSG</sequence>
<evidence type="ECO:0000313" key="2">
    <source>
        <dbReference type="Proteomes" id="UP001150581"/>
    </source>
</evidence>
<evidence type="ECO:0000313" key="1">
    <source>
        <dbReference type="EMBL" id="KAJ1882887.1"/>
    </source>
</evidence>
<accession>A0ACC1I2D6</accession>
<keyword evidence="2" id="KW-1185">Reference proteome</keyword>
<protein>
    <submittedName>
        <fullName evidence="1">Heteroproteinous nuclear ribonucleoprotein A1</fullName>
        <ecNumber evidence="1">5.1.1.18</ecNumber>
    </submittedName>
</protein>
<dbReference type="Proteomes" id="UP001150581">
    <property type="component" value="Unassembled WGS sequence"/>
</dbReference>
<comment type="caution">
    <text evidence="1">The sequence shown here is derived from an EMBL/GenBank/DDBJ whole genome shotgun (WGS) entry which is preliminary data.</text>
</comment>
<proteinExistence type="predicted"/>
<gene>
    <name evidence="1" type="primary">HNRNPA1_1</name>
    <name evidence="1" type="ORF">LPJ66_011093</name>
</gene>
<name>A0ACC1I2D6_9FUNG</name>
<dbReference type="EC" id="5.1.1.18" evidence="1"/>
<organism evidence="1 2">
    <name type="scientific">Kickxella alabastrina</name>
    <dbReference type="NCBI Taxonomy" id="61397"/>
    <lineage>
        <taxon>Eukaryota</taxon>
        <taxon>Fungi</taxon>
        <taxon>Fungi incertae sedis</taxon>
        <taxon>Zoopagomycota</taxon>
        <taxon>Kickxellomycotina</taxon>
        <taxon>Kickxellomycetes</taxon>
        <taxon>Kickxellales</taxon>
        <taxon>Kickxellaceae</taxon>
        <taxon>Kickxella</taxon>
    </lineage>
</organism>
<feature type="non-terminal residue" evidence="1">
    <location>
        <position position="262"/>
    </location>
</feature>
<reference evidence="1" key="1">
    <citation type="submission" date="2022-07" db="EMBL/GenBank/DDBJ databases">
        <title>Phylogenomic reconstructions and comparative analyses of Kickxellomycotina fungi.</title>
        <authorList>
            <person name="Reynolds N.K."/>
            <person name="Stajich J.E."/>
            <person name="Barry K."/>
            <person name="Grigoriev I.V."/>
            <person name="Crous P."/>
            <person name="Smith M.E."/>
        </authorList>
    </citation>
    <scope>NUCLEOTIDE SEQUENCE</scope>
    <source>
        <strain evidence="1">Benny 63K</strain>
    </source>
</reference>
<keyword evidence="1" id="KW-0413">Isomerase</keyword>
<keyword evidence="1" id="KW-0687">Ribonucleoprotein</keyword>